<dbReference type="FunFam" id="3.30.160.60:FF:000155">
    <property type="entry name" value="zinc finger protein 133 isoform X1"/>
    <property type="match status" value="1"/>
</dbReference>
<dbReference type="GeneTree" id="ENSGT00940000163169"/>
<feature type="domain" description="C2H2-type" evidence="13">
    <location>
        <begin position="206"/>
        <end position="233"/>
    </location>
</feature>
<evidence type="ECO:0000313" key="15">
    <source>
        <dbReference type="Ensembl" id="ENSOGAP00000021385.1"/>
    </source>
</evidence>
<dbReference type="GO" id="GO:0000978">
    <property type="term" value="F:RNA polymerase II cis-regulatory region sequence-specific DNA binding"/>
    <property type="evidence" value="ECO:0007669"/>
    <property type="project" value="TreeGrafter"/>
</dbReference>
<dbReference type="GO" id="GO:0005654">
    <property type="term" value="C:nucleoplasm"/>
    <property type="evidence" value="ECO:0007669"/>
    <property type="project" value="TreeGrafter"/>
</dbReference>
<protein>
    <submittedName>
        <fullName evidence="15">Zinc finger protein 169</fullName>
    </submittedName>
</protein>
<dbReference type="Pfam" id="PF00096">
    <property type="entry name" value="zf-C2H2"/>
    <property type="match status" value="6"/>
</dbReference>
<evidence type="ECO:0000313" key="16">
    <source>
        <dbReference type="Proteomes" id="UP000005225"/>
    </source>
</evidence>
<reference evidence="15" key="2">
    <citation type="submission" date="2025-08" db="UniProtKB">
        <authorList>
            <consortium name="Ensembl"/>
        </authorList>
    </citation>
    <scope>IDENTIFICATION</scope>
</reference>
<evidence type="ECO:0000256" key="11">
    <source>
        <dbReference type="PROSITE-ProRule" id="PRU00042"/>
    </source>
</evidence>
<dbReference type="GO" id="GO:0008270">
    <property type="term" value="F:zinc ion binding"/>
    <property type="evidence" value="ECO:0007669"/>
    <property type="project" value="UniProtKB-KW"/>
</dbReference>
<dbReference type="PROSITE" id="PS00028">
    <property type="entry name" value="ZINC_FINGER_C2H2_1"/>
    <property type="match status" value="6"/>
</dbReference>
<dbReference type="FunFam" id="3.30.160.60:FF:002178">
    <property type="entry name" value="Zinc finger protein 169"/>
    <property type="match status" value="1"/>
</dbReference>
<comment type="subcellular location">
    <subcellularLocation>
        <location evidence="1">Nucleus</location>
    </subcellularLocation>
</comment>
<evidence type="ECO:0000259" key="13">
    <source>
        <dbReference type="PROSITE" id="PS50157"/>
    </source>
</evidence>
<feature type="domain" description="C2H2-type" evidence="13">
    <location>
        <begin position="314"/>
        <end position="341"/>
    </location>
</feature>
<evidence type="ECO:0000256" key="5">
    <source>
        <dbReference type="ARBA" id="ARBA00022771"/>
    </source>
</evidence>
<reference evidence="15" key="3">
    <citation type="submission" date="2025-09" db="UniProtKB">
        <authorList>
            <consortium name="Ensembl"/>
        </authorList>
    </citation>
    <scope>IDENTIFICATION</scope>
</reference>
<dbReference type="GO" id="GO:0001817">
    <property type="term" value="P:regulation of cytokine production"/>
    <property type="evidence" value="ECO:0007669"/>
    <property type="project" value="TreeGrafter"/>
</dbReference>
<dbReference type="PROSITE" id="PS50805">
    <property type="entry name" value="KRAB"/>
    <property type="match status" value="1"/>
</dbReference>
<dbReference type="GO" id="GO:0002682">
    <property type="term" value="P:regulation of immune system process"/>
    <property type="evidence" value="ECO:0007669"/>
    <property type="project" value="TreeGrafter"/>
</dbReference>
<evidence type="ECO:0000256" key="1">
    <source>
        <dbReference type="ARBA" id="ARBA00004123"/>
    </source>
</evidence>
<dbReference type="CDD" id="cd07765">
    <property type="entry name" value="KRAB_A-box"/>
    <property type="match status" value="1"/>
</dbReference>
<dbReference type="FunFam" id="3.30.160.60:FF:003288">
    <property type="entry name" value="Uncharacterized protein"/>
    <property type="match status" value="1"/>
</dbReference>
<feature type="domain" description="C2H2-type" evidence="13">
    <location>
        <begin position="234"/>
        <end position="261"/>
    </location>
</feature>
<keyword evidence="5 11" id="KW-0863">Zinc-finger</keyword>
<keyword evidence="7" id="KW-0805">Transcription regulation</keyword>
<dbReference type="SUPFAM" id="SSF57667">
    <property type="entry name" value="beta-beta-alpha zinc fingers"/>
    <property type="match status" value="5"/>
</dbReference>
<dbReference type="InterPro" id="IPR001909">
    <property type="entry name" value="KRAB"/>
</dbReference>
<keyword evidence="9" id="KW-0804">Transcription</keyword>
<dbReference type="InterPro" id="IPR013087">
    <property type="entry name" value="Znf_C2H2_type"/>
</dbReference>
<evidence type="ECO:0000256" key="9">
    <source>
        <dbReference type="ARBA" id="ARBA00023163"/>
    </source>
</evidence>
<dbReference type="FunFam" id="3.30.160.60:FF:000016">
    <property type="entry name" value="zinc finger protein 37 homolog"/>
    <property type="match status" value="1"/>
</dbReference>
<dbReference type="InterPro" id="IPR036051">
    <property type="entry name" value="KRAB_dom_sf"/>
</dbReference>
<dbReference type="eggNOG" id="KOG1721">
    <property type="taxonomic scope" value="Eukaryota"/>
</dbReference>
<evidence type="ECO:0000256" key="4">
    <source>
        <dbReference type="ARBA" id="ARBA00022737"/>
    </source>
</evidence>
<evidence type="ECO:0000256" key="6">
    <source>
        <dbReference type="ARBA" id="ARBA00022833"/>
    </source>
</evidence>
<name>H0XZ42_OTOGA</name>
<dbReference type="FunFam" id="3.30.160.60:FF:000704">
    <property type="entry name" value="zinc finger protein 169 isoform X2"/>
    <property type="match status" value="1"/>
</dbReference>
<dbReference type="EMBL" id="AAQR03117280">
    <property type="status" value="NOT_ANNOTATED_CDS"/>
    <property type="molecule type" value="Genomic_DNA"/>
</dbReference>
<keyword evidence="16" id="KW-1185">Reference proteome</keyword>
<dbReference type="Ensembl" id="ENSOGAT00000030404.1">
    <property type="protein sequence ID" value="ENSOGAP00000021385.1"/>
    <property type="gene ID" value="ENSOGAG00000001828.2"/>
</dbReference>
<keyword evidence="8" id="KW-0238">DNA-binding</keyword>
<evidence type="ECO:0000256" key="8">
    <source>
        <dbReference type="ARBA" id="ARBA00023125"/>
    </source>
</evidence>
<keyword evidence="6" id="KW-0862">Zinc</keyword>
<dbReference type="InParanoid" id="H0XZ42"/>
<feature type="compositionally biased region" description="Basic residues" evidence="12">
    <location>
        <begin position="439"/>
        <end position="453"/>
    </location>
</feature>
<dbReference type="InterPro" id="IPR036236">
    <property type="entry name" value="Znf_C2H2_sf"/>
</dbReference>
<dbReference type="Gene3D" id="3.30.160.60">
    <property type="entry name" value="Classic Zinc Finger"/>
    <property type="match status" value="8"/>
</dbReference>
<feature type="domain" description="C2H2-type" evidence="13">
    <location>
        <begin position="370"/>
        <end position="397"/>
    </location>
</feature>
<feature type="domain" description="C2H2-type" evidence="13">
    <location>
        <begin position="342"/>
        <end position="369"/>
    </location>
</feature>
<feature type="domain" description="C2H2-type" evidence="13">
    <location>
        <begin position="262"/>
        <end position="285"/>
    </location>
</feature>
<dbReference type="Pfam" id="PF01352">
    <property type="entry name" value="KRAB"/>
    <property type="match status" value="1"/>
</dbReference>
<evidence type="ECO:0000256" key="7">
    <source>
        <dbReference type="ARBA" id="ARBA00023015"/>
    </source>
</evidence>
<evidence type="ECO:0000256" key="2">
    <source>
        <dbReference type="ARBA" id="ARBA00006991"/>
    </source>
</evidence>
<dbReference type="FunFam" id="3.30.160.60:FF:001664">
    <property type="entry name" value="Zinc finger protein 133"/>
    <property type="match status" value="1"/>
</dbReference>
<feature type="region of interest" description="Disordered" evidence="12">
    <location>
        <begin position="434"/>
        <end position="453"/>
    </location>
</feature>
<dbReference type="SMART" id="SM00349">
    <property type="entry name" value="KRAB"/>
    <property type="match status" value="1"/>
</dbReference>
<dbReference type="Proteomes" id="UP000005225">
    <property type="component" value="Unassembled WGS sequence"/>
</dbReference>
<comment type="similarity">
    <text evidence="2">Belongs to the krueppel C2H2-type zinc-finger protein family.</text>
</comment>
<dbReference type="GO" id="GO:0001227">
    <property type="term" value="F:DNA-binding transcription repressor activity, RNA polymerase II-specific"/>
    <property type="evidence" value="ECO:0007669"/>
    <property type="project" value="TreeGrafter"/>
</dbReference>
<evidence type="ECO:0000256" key="10">
    <source>
        <dbReference type="ARBA" id="ARBA00023242"/>
    </source>
</evidence>
<evidence type="ECO:0000259" key="14">
    <source>
        <dbReference type="PROSITE" id="PS50805"/>
    </source>
</evidence>
<dbReference type="SUPFAM" id="SSF109640">
    <property type="entry name" value="KRAB domain (Kruppel-associated box)"/>
    <property type="match status" value="1"/>
</dbReference>
<accession>H0XZ42</accession>
<dbReference type="PANTHER" id="PTHR24399">
    <property type="entry name" value="ZINC FINGER AND BTB DOMAIN-CONTAINING"/>
    <property type="match status" value="1"/>
</dbReference>
<evidence type="ECO:0000256" key="3">
    <source>
        <dbReference type="ARBA" id="ARBA00022723"/>
    </source>
</evidence>
<keyword evidence="10" id="KW-0539">Nucleus</keyword>
<keyword evidence="3" id="KW-0479">Metal-binding</keyword>
<dbReference type="Gene3D" id="6.10.140.140">
    <property type="match status" value="1"/>
</dbReference>
<feature type="domain" description="C2H2-type" evidence="13">
    <location>
        <begin position="398"/>
        <end position="425"/>
    </location>
</feature>
<feature type="domain" description="C2H2-type" evidence="13">
    <location>
        <begin position="286"/>
        <end position="313"/>
    </location>
</feature>
<feature type="domain" description="C2H2-type" evidence="13">
    <location>
        <begin position="426"/>
        <end position="453"/>
    </location>
</feature>
<feature type="domain" description="KRAB" evidence="14">
    <location>
        <begin position="4"/>
        <end position="75"/>
    </location>
</feature>
<dbReference type="PANTHER" id="PTHR24399:SF54">
    <property type="entry name" value="GASTRULA ZINC FINGER PROTEIN XLCGF26.1-LIKE-RELATED"/>
    <property type="match status" value="1"/>
</dbReference>
<organism evidence="15 16">
    <name type="scientific">Otolemur garnettii</name>
    <name type="common">Small-eared galago</name>
    <name type="synonym">Garnett's greater bushbaby</name>
    <dbReference type="NCBI Taxonomy" id="30611"/>
    <lineage>
        <taxon>Eukaryota</taxon>
        <taxon>Metazoa</taxon>
        <taxon>Chordata</taxon>
        <taxon>Craniata</taxon>
        <taxon>Vertebrata</taxon>
        <taxon>Euteleostomi</taxon>
        <taxon>Mammalia</taxon>
        <taxon>Eutheria</taxon>
        <taxon>Euarchontoglires</taxon>
        <taxon>Primates</taxon>
        <taxon>Strepsirrhini</taxon>
        <taxon>Lorisiformes</taxon>
        <taxon>Galagidae</taxon>
        <taxon>Otolemur</taxon>
    </lineage>
</organism>
<dbReference type="STRING" id="30611.ENSOGAP00000021385"/>
<dbReference type="AlphaFoldDB" id="H0XZ42"/>
<evidence type="ECO:0000256" key="12">
    <source>
        <dbReference type="SAM" id="MobiDB-lite"/>
    </source>
</evidence>
<sequence length="453" mass="52102">QVLMAFRDVAVAFTLKEWKLLSPAQRSLYREVMLENYSHLVSLGIAFSKPKLIIQLEQGDEPWREENECHLDLYLGEWEALGRGGHRAMRSSAGSKLAFHDCLYLFVIPYSICKDDLTSSKRKGISSWDGLAVRHGGTCGSEDVRMEFLTYIMRCLQTTKTGQNIFISAFLSFFLQFNFLDRPVSQRKYRLGLNKESSIFSHQKHHMCPECGRVFCQRSDLIKHQRIHTGEKPYLCPECGHQFSQKASLNIHHRKHSGEKPYVCRECGYTSSLINHKRIHSGERPFICQECGRGFCQKIALILHQRTHLKEKPFVCPECGRGFCQKKLPLSEGFTHTGEKPYVCPQCERGFSQKVTLIGHQRTHTGEKPYLCPECGCGFGQKVTLIRHQRTHTGEKPYLCPECGHAFGLKSLLTRHQRTHSGEKPYVCRVSGRGFSQKSHLHRHRRTKFGHQH</sequence>
<reference evidence="16" key="1">
    <citation type="submission" date="2011-03" db="EMBL/GenBank/DDBJ databases">
        <title>Version 3 of the genome sequence of Otolemur garnettii (Bushbaby).</title>
        <authorList>
            <consortium name="The Broad Institute Genome Sequencing Platform"/>
            <person name="Di Palma F."/>
            <person name="Johnson J."/>
            <person name="Lander E.S."/>
            <person name="Lindblad-Toh K."/>
            <person name="Jaffe D.B."/>
            <person name="Gnerre S."/>
            <person name="MacCallum I."/>
            <person name="Przybylski D."/>
            <person name="Ribeiro F.J."/>
            <person name="Burton J.N."/>
            <person name="Walker B.J."/>
            <person name="Sharpe T."/>
            <person name="Hall G."/>
        </authorList>
    </citation>
    <scope>NUCLEOTIDE SEQUENCE [LARGE SCALE GENOMIC DNA]</scope>
</reference>
<proteinExistence type="inferred from homology"/>
<dbReference type="SMART" id="SM00355">
    <property type="entry name" value="ZnF_C2H2"/>
    <property type="match status" value="8"/>
</dbReference>
<dbReference type="FunFam" id="3.30.160.60:FF:002296">
    <property type="entry name" value="Zinc finger protein 169"/>
    <property type="match status" value="1"/>
</dbReference>
<keyword evidence="4" id="KW-0677">Repeat</keyword>
<dbReference type="PROSITE" id="PS50157">
    <property type="entry name" value="ZINC_FINGER_C2H2_2"/>
    <property type="match status" value="9"/>
</dbReference>